<dbReference type="Proteomes" id="UP000256328">
    <property type="component" value="Unassembled WGS sequence"/>
</dbReference>
<feature type="transmembrane region" description="Helical" evidence="7">
    <location>
        <begin position="435"/>
        <end position="455"/>
    </location>
</feature>
<dbReference type="PROSITE" id="PS50850">
    <property type="entry name" value="MFS"/>
    <property type="match status" value="1"/>
</dbReference>
<keyword evidence="2" id="KW-0813">Transport</keyword>
<name>A0A3D8T0Z7_9HELO</name>
<feature type="transmembrane region" description="Helical" evidence="7">
    <location>
        <begin position="172"/>
        <end position="194"/>
    </location>
</feature>
<keyword evidence="4 7" id="KW-1133">Transmembrane helix</keyword>
<feature type="transmembrane region" description="Helical" evidence="7">
    <location>
        <begin position="75"/>
        <end position="98"/>
    </location>
</feature>
<feature type="transmembrane region" description="Helical" evidence="7">
    <location>
        <begin position="396"/>
        <end position="423"/>
    </location>
</feature>
<dbReference type="Gene3D" id="1.20.1250.20">
    <property type="entry name" value="MFS general substrate transporter like domains"/>
    <property type="match status" value="1"/>
</dbReference>
<evidence type="ECO:0000256" key="2">
    <source>
        <dbReference type="ARBA" id="ARBA00022448"/>
    </source>
</evidence>
<dbReference type="PANTHER" id="PTHR23504">
    <property type="entry name" value="MAJOR FACILITATOR SUPERFAMILY DOMAIN-CONTAINING PROTEIN 10"/>
    <property type="match status" value="1"/>
</dbReference>
<evidence type="ECO:0000256" key="5">
    <source>
        <dbReference type="ARBA" id="ARBA00023136"/>
    </source>
</evidence>
<feature type="domain" description="Major facilitator superfamily (MFS) profile" evidence="8">
    <location>
        <begin position="74"/>
        <end position="573"/>
    </location>
</feature>
<keyword evidence="10" id="KW-1185">Reference proteome</keyword>
<feature type="transmembrane region" description="Helical" evidence="7">
    <location>
        <begin position="255"/>
        <end position="277"/>
    </location>
</feature>
<organism evidence="9 10">
    <name type="scientific">Coleophoma crateriformis</name>
    <dbReference type="NCBI Taxonomy" id="565419"/>
    <lineage>
        <taxon>Eukaryota</taxon>
        <taxon>Fungi</taxon>
        <taxon>Dikarya</taxon>
        <taxon>Ascomycota</taxon>
        <taxon>Pezizomycotina</taxon>
        <taxon>Leotiomycetes</taxon>
        <taxon>Helotiales</taxon>
        <taxon>Dermateaceae</taxon>
        <taxon>Coleophoma</taxon>
    </lineage>
</organism>
<feature type="transmembrane region" description="Helical" evidence="7">
    <location>
        <begin position="550"/>
        <end position="569"/>
    </location>
</feature>
<feature type="transmembrane region" description="Helical" evidence="7">
    <location>
        <begin position="355"/>
        <end position="376"/>
    </location>
</feature>
<keyword evidence="3 7" id="KW-0812">Transmembrane</keyword>
<feature type="region of interest" description="Disordered" evidence="6">
    <location>
        <begin position="1"/>
        <end position="54"/>
    </location>
</feature>
<reference evidence="9 10" key="1">
    <citation type="journal article" date="2018" name="IMA Fungus">
        <title>IMA Genome-F 9: Draft genome sequence of Annulohypoxylon stygium, Aspergillus mulundensis, Berkeleyomyces basicola (syn. Thielaviopsis basicola), Ceratocystis smalleyi, two Cercospora beticola strains, Coleophoma cylindrospora, Fusarium fracticaudum, Phialophora cf. hyalina, and Morchella septimelata.</title>
        <authorList>
            <person name="Wingfield B.D."/>
            <person name="Bills G.F."/>
            <person name="Dong Y."/>
            <person name="Huang W."/>
            <person name="Nel W.J."/>
            <person name="Swalarsk-Parry B.S."/>
            <person name="Vaghefi N."/>
            <person name="Wilken P.M."/>
            <person name="An Z."/>
            <person name="de Beer Z.W."/>
            <person name="De Vos L."/>
            <person name="Chen L."/>
            <person name="Duong T.A."/>
            <person name="Gao Y."/>
            <person name="Hammerbacher A."/>
            <person name="Kikkert J.R."/>
            <person name="Li Y."/>
            <person name="Li H."/>
            <person name="Li K."/>
            <person name="Li Q."/>
            <person name="Liu X."/>
            <person name="Ma X."/>
            <person name="Naidoo K."/>
            <person name="Pethybridge S.J."/>
            <person name="Sun J."/>
            <person name="Steenkamp E.T."/>
            <person name="van der Nest M.A."/>
            <person name="van Wyk S."/>
            <person name="Wingfield M.J."/>
            <person name="Xiong C."/>
            <person name="Yue Q."/>
            <person name="Zhang X."/>
        </authorList>
    </citation>
    <scope>NUCLEOTIDE SEQUENCE [LARGE SCALE GENOMIC DNA]</scope>
    <source>
        <strain evidence="9 10">BP5796</strain>
    </source>
</reference>
<feature type="transmembrane region" description="Helical" evidence="7">
    <location>
        <begin position="118"/>
        <end position="135"/>
    </location>
</feature>
<evidence type="ECO:0000256" key="4">
    <source>
        <dbReference type="ARBA" id="ARBA00022989"/>
    </source>
</evidence>
<protein>
    <submittedName>
        <fullName evidence="9">MFS transporter-like protein</fullName>
    </submittedName>
</protein>
<evidence type="ECO:0000313" key="9">
    <source>
        <dbReference type="EMBL" id="RDW92236.1"/>
    </source>
</evidence>
<evidence type="ECO:0000256" key="7">
    <source>
        <dbReference type="SAM" id="Phobius"/>
    </source>
</evidence>
<dbReference type="InterPro" id="IPR020846">
    <property type="entry name" value="MFS_dom"/>
</dbReference>
<accession>A0A3D8T0Z7</accession>
<dbReference type="Pfam" id="PF07690">
    <property type="entry name" value="MFS_1"/>
    <property type="match status" value="1"/>
</dbReference>
<dbReference type="GO" id="GO:0022857">
    <property type="term" value="F:transmembrane transporter activity"/>
    <property type="evidence" value="ECO:0007669"/>
    <property type="project" value="InterPro"/>
</dbReference>
<gene>
    <name evidence="9" type="ORF">BP5796_01630</name>
</gene>
<dbReference type="OrthoDB" id="10262656at2759"/>
<dbReference type="GO" id="GO:0016020">
    <property type="term" value="C:membrane"/>
    <property type="evidence" value="ECO:0007669"/>
    <property type="project" value="UniProtKB-SubCell"/>
</dbReference>
<feature type="transmembrane region" description="Helical" evidence="7">
    <location>
        <begin position="147"/>
        <end position="166"/>
    </location>
</feature>
<dbReference type="InterPro" id="IPR036259">
    <property type="entry name" value="MFS_trans_sf"/>
</dbReference>
<evidence type="ECO:0000259" key="8">
    <source>
        <dbReference type="PROSITE" id="PS50850"/>
    </source>
</evidence>
<evidence type="ECO:0000256" key="1">
    <source>
        <dbReference type="ARBA" id="ARBA00004141"/>
    </source>
</evidence>
<dbReference type="AlphaFoldDB" id="A0A3D8T0Z7"/>
<proteinExistence type="predicted"/>
<evidence type="ECO:0000256" key="3">
    <source>
        <dbReference type="ARBA" id="ARBA00022692"/>
    </source>
</evidence>
<dbReference type="InterPro" id="IPR011701">
    <property type="entry name" value="MFS"/>
</dbReference>
<sequence length="597" mass="64454">MSMDVGRNQSSSRAYENTEVGTEVHHRRNDSMQPSEGLGISTRFRNDPEATPVRNQFNIKPQPVTWMSLPRKDQLAILFFSRLVDFLQVASLQAYMFYQLKSFDPGLSDAAISSQAGILQGCFTGAQVATAMLWGKAADSSLGGRKMVLLIGLAGTAVSCIGYGFSTTFWQAAMFRVLGGGINGTVGIIRTMIAEITKEKKYQSRAFLLLPMSFNVAGILGPVMGGLLADPTNTLPGLFGENAVFGAQWLRAYPYALPSILNALTLTISAALVFFFLEETLKERKGKYDLGLDLAQRMLGALPFRSQNRGYELVDEHTPTQLEQNTEDPFKPKAGTTTRRITHKLPFHRIWTRNVIFTLITTAFFDFHVGGFTNIWSLFLSTPRPLPEETVTSLPFIFSGGLAMPAATVGLATSILGLLGMILQIFLYPPVQARLGTLGSFRLFCMLFPIAYMFAPYLAVLPSSTAPPKPAAGGFIWTGITLVLLLQVAARTFALPATIILINNCSPHPSVLGTVHGLGQSVSASFRTIGPIVGGIWYGGGLKSGAVGAAWWGIAAAAAAGSVTALWVYEGSGHEIFLEGELEEGDEMEMAGVHGAK</sequence>
<dbReference type="EMBL" id="PDLN01000002">
    <property type="protein sequence ID" value="RDW92236.1"/>
    <property type="molecule type" value="Genomic_DNA"/>
</dbReference>
<comment type="subcellular location">
    <subcellularLocation>
        <location evidence="1">Membrane</location>
        <topology evidence="1">Multi-pass membrane protein</topology>
    </subcellularLocation>
</comment>
<dbReference type="PANTHER" id="PTHR23504:SF16">
    <property type="entry name" value="TRANSPORTER, PUTATIVE (AFU_ORTHOLOGUE AFUA_1G13970)-RELATED"/>
    <property type="match status" value="1"/>
</dbReference>
<dbReference type="SUPFAM" id="SSF103473">
    <property type="entry name" value="MFS general substrate transporter"/>
    <property type="match status" value="1"/>
</dbReference>
<feature type="transmembrane region" description="Helical" evidence="7">
    <location>
        <begin position="475"/>
        <end position="502"/>
    </location>
</feature>
<evidence type="ECO:0000256" key="6">
    <source>
        <dbReference type="SAM" id="MobiDB-lite"/>
    </source>
</evidence>
<keyword evidence="5 7" id="KW-0472">Membrane</keyword>
<feature type="transmembrane region" description="Helical" evidence="7">
    <location>
        <begin position="206"/>
        <end position="229"/>
    </location>
</feature>
<evidence type="ECO:0000313" key="10">
    <source>
        <dbReference type="Proteomes" id="UP000256328"/>
    </source>
</evidence>
<comment type="caution">
    <text evidence="9">The sequence shown here is derived from an EMBL/GenBank/DDBJ whole genome shotgun (WGS) entry which is preliminary data.</text>
</comment>